<dbReference type="GO" id="GO:0030247">
    <property type="term" value="F:polysaccharide binding"/>
    <property type="evidence" value="ECO:0007669"/>
    <property type="project" value="UniProtKB-UniRule"/>
</dbReference>
<feature type="compositionally biased region" description="Polar residues" evidence="10">
    <location>
        <begin position="379"/>
        <end position="393"/>
    </location>
</feature>
<evidence type="ECO:0000259" key="13">
    <source>
        <dbReference type="PROSITE" id="PS51173"/>
    </source>
</evidence>
<dbReference type="PANTHER" id="PTHR11177:SF317">
    <property type="entry name" value="CHITINASE 12-RELATED"/>
    <property type="match status" value="1"/>
</dbReference>
<evidence type="ECO:0000256" key="2">
    <source>
        <dbReference type="ARBA" id="ARBA00009121"/>
    </source>
</evidence>
<dbReference type="Gene3D" id="2.60.40.290">
    <property type="match status" value="1"/>
</dbReference>
<dbReference type="SUPFAM" id="SSF54556">
    <property type="entry name" value="Chitinase insertion domain"/>
    <property type="match status" value="1"/>
</dbReference>
<keyword evidence="11" id="KW-0732">Signal</keyword>
<dbReference type="SUPFAM" id="SSF49265">
    <property type="entry name" value="Fibronectin type III"/>
    <property type="match status" value="1"/>
</dbReference>
<dbReference type="CDD" id="cd06548">
    <property type="entry name" value="GH18_chitinase"/>
    <property type="match status" value="1"/>
</dbReference>
<dbReference type="PROSITE" id="PS50853">
    <property type="entry name" value="FN3"/>
    <property type="match status" value="2"/>
</dbReference>
<dbReference type="InterPro" id="IPR012291">
    <property type="entry name" value="CBM2_carb-bd_dom_sf"/>
</dbReference>
<organism evidence="15 16">
    <name type="scientific">Glycomyces paridis</name>
    <dbReference type="NCBI Taxonomy" id="2126555"/>
    <lineage>
        <taxon>Bacteria</taxon>
        <taxon>Bacillati</taxon>
        <taxon>Actinomycetota</taxon>
        <taxon>Actinomycetes</taxon>
        <taxon>Glycomycetales</taxon>
        <taxon>Glycomycetaceae</taxon>
        <taxon>Glycomyces</taxon>
    </lineage>
</organism>
<dbReference type="InterPro" id="IPR011583">
    <property type="entry name" value="Chitinase_II/V-like_cat"/>
</dbReference>
<feature type="signal peptide" evidence="11">
    <location>
        <begin position="1"/>
        <end position="28"/>
    </location>
</feature>
<comment type="catalytic activity">
    <reaction evidence="1">
        <text>Random endo-hydrolysis of N-acetyl-beta-D-glucosaminide (1-&gt;4)-beta-linkages in chitin and chitodextrins.</text>
        <dbReference type="EC" id="3.2.1.14"/>
    </reaction>
</comment>
<dbReference type="InterPro" id="IPR003961">
    <property type="entry name" value="FN3_dom"/>
</dbReference>
<evidence type="ECO:0000256" key="11">
    <source>
        <dbReference type="SAM" id="SignalP"/>
    </source>
</evidence>
<proteinExistence type="inferred from homology"/>
<dbReference type="EC" id="3.2.1.14" evidence="3"/>
<dbReference type="SUPFAM" id="SSF49384">
    <property type="entry name" value="Carbohydrate-binding domain"/>
    <property type="match status" value="1"/>
</dbReference>
<dbReference type="InterPro" id="IPR001919">
    <property type="entry name" value="CBD2"/>
</dbReference>
<evidence type="ECO:0000313" key="16">
    <source>
        <dbReference type="Proteomes" id="UP000305792"/>
    </source>
</evidence>
<feature type="domain" description="Fibronectin type-III" evidence="12">
    <location>
        <begin position="142"/>
        <end position="228"/>
    </location>
</feature>
<dbReference type="PROSITE" id="PS01095">
    <property type="entry name" value="GH18_1"/>
    <property type="match status" value="1"/>
</dbReference>
<dbReference type="GO" id="GO:0008843">
    <property type="term" value="F:endochitinase activity"/>
    <property type="evidence" value="ECO:0007669"/>
    <property type="project" value="UniProtKB-EC"/>
</dbReference>
<dbReference type="Pfam" id="PF00041">
    <property type="entry name" value="fn3"/>
    <property type="match status" value="2"/>
</dbReference>
<feature type="domain" description="Fibronectin type-III" evidence="12">
    <location>
        <begin position="237"/>
        <end position="322"/>
    </location>
</feature>
<dbReference type="Pfam" id="PF00704">
    <property type="entry name" value="Glyco_hydro_18"/>
    <property type="match status" value="1"/>
</dbReference>
<dbReference type="PROSITE" id="PS51910">
    <property type="entry name" value="GH18_2"/>
    <property type="match status" value="1"/>
</dbReference>
<reference evidence="15 16" key="1">
    <citation type="journal article" date="2018" name="Int. J. Syst. Evol. Microbiol.">
        <title>Glycomyces paridis sp. nov., isolated from the medicinal plant Paris polyphylla.</title>
        <authorList>
            <person name="Fang X.M."/>
            <person name="Bai J.L."/>
            <person name="Su J."/>
            <person name="Zhao L.L."/>
            <person name="Liu H.Y."/>
            <person name="Ma B.P."/>
            <person name="Zhang Y.Q."/>
            <person name="Yu L.Y."/>
        </authorList>
    </citation>
    <scope>NUCLEOTIDE SEQUENCE [LARGE SCALE GENOMIC DNA]</scope>
    <source>
        <strain evidence="15 16">CPCC 204357</strain>
    </source>
</reference>
<dbReference type="InterPro" id="IPR050314">
    <property type="entry name" value="Glycosyl_Hydrlase_18"/>
</dbReference>
<dbReference type="GO" id="GO:0008061">
    <property type="term" value="F:chitin binding"/>
    <property type="evidence" value="ECO:0007669"/>
    <property type="project" value="InterPro"/>
</dbReference>
<dbReference type="SUPFAM" id="SSF51445">
    <property type="entry name" value="(Trans)glycosidases"/>
    <property type="match status" value="1"/>
</dbReference>
<dbReference type="GO" id="GO:0006032">
    <property type="term" value="P:chitin catabolic process"/>
    <property type="evidence" value="ECO:0007669"/>
    <property type="project" value="UniProtKB-KW"/>
</dbReference>
<evidence type="ECO:0000256" key="4">
    <source>
        <dbReference type="ARBA" id="ARBA00022801"/>
    </source>
</evidence>
<evidence type="ECO:0000256" key="8">
    <source>
        <dbReference type="ARBA" id="ARBA00023326"/>
    </source>
</evidence>
<evidence type="ECO:0000313" key="15">
    <source>
        <dbReference type="EMBL" id="THV21705.1"/>
    </source>
</evidence>
<dbReference type="InterPro" id="IPR036116">
    <property type="entry name" value="FN3_sf"/>
</dbReference>
<evidence type="ECO:0000256" key="1">
    <source>
        <dbReference type="ARBA" id="ARBA00000822"/>
    </source>
</evidence>
<dbReference type="PROSITE" id="PS51173">
    <property type="entry name" value="CBM2"/>
    <property type="match status" value="1"/>
</dbReference>
<dbReference type="SMART" id="SM00636">
    <property type="entry name" value="Glyco_18"/>
    <property type="match status" value="1"/>
</dbReference>
<dbReference type="InterPro" id="IPR001223">
    <property type="entry name" value="Glyco_hydro18_cat"/>
</dbReference>
<feature type="domain" description="GH18" evidence="14">
    <location>
        <begin position="328"/>
        <end position="760"/>
    </location>
</feature>
<keyword evidence="5" id="KW-0146">Chitin degradation</keyword>
<dbReference type="EMBL" id="STGX01000026">
    <property type="protein sequence ID" value="THV21705.1"/>
    <property type="molecule type" value="Genomic_DNA"/>
</dbReference>
<dbReference type="RefSeq" id="WP_136532358.1">
    <property type="nucleotide sequence ID" value="NZ_STGX01000026.1"/>
</dbReference>
<dbReference type="AlphaFoldDB" id="A0A4S8NXN4"/>
<keyword evidence="6" id="KW-0119">Carbohydrate metabolism</keyword>
<dbReference type="SMART" id="SM00637">
    <property type="entry name" value="CBD_II"/>
    <property type="match status" value="1"/>
</dbReference>
<gene>
    <name evidence="15" type="ORF">E9998_24390</name>
</gene>
<keyword evidence="8" id="KW-0624">Polysaccharide degradation</keyword>
<dbReference type="InterPro" id="IPR029070">
    <property type="entry name" value="Chitinase_insertion_sf"/>
</dbReference>
<feature type="domain" description="CBM2" evidence="13">
    <location>
        <begin position="26"/>
        <end position="135"/>
    </location>
</feature>
<evidence type="ECO:0000256" key="5">
    <source>
        <dbReference type="ARBA" id="ARBA00023024"/>
    </source>
</evidence>
<evidence type="ECO:0000256" key="10">
    <source>
        <dbReference type="SAM" id="MobiDB-lite"/>
    </source>
</evidence>
<dbReference type="OrthoDB" id="3882626at2"/>
<feature type="chain" id="PRO_5020952029" description="chitinase" evidence="11">
    <location>
        <begin position="29"/>
        <end position="760"/>
    </location>
</feature>
<evidence type="ECO:0000256" key="7">
    <source>
        <dbReference type="ARBA" id="ARBA00023295"/>
    </source>
</evidence>
<protein>
    <recommendedName>
        <fullName evidence="3">chitinase</fullName>
        <ecNumber evidence="3">3.2.1.14</ecNumber>
    </recommendedName>
</protein>
<dbReference type="Gene3D" id="3.20.20.80">
    <property type="entry name" value="Glycosidases"/>
    <property type="match status" value="1"/>
</dbReference>
<dbReference type="Gene3D" id="3.10.50.10">
    <property type="match status" value="1"/>
</dbReference>
<dbReference type="InterPro" id="IPR001579">
    <property type="entry name" value="Glyco_hydro_18_chit_AS"/>
</dbReference>
<evidence type="ECO:0000256" key="6">
    <source>
        <dbReference type="ARBA" id="ARBA00023277"/>
    </source>
</evidence>
<dbReference type="Proteomes" id="UP000305792">
    <property type="component" value="Unassembled WGS sequence"/>
</dbReference>
<evidence type="ECO:0000259" key="12">
    <source>
        <dbReference type="PROSITE" id="PS50853"/>
    </source>
</evidence>
<dbReference type="GO" id="GO:0000272">
    <property type="term" value="P:polysaccharide catabolic process"/>
    <property type="evidence" value="ECO:0007669"/>
    <property type="project" value="UniProtKB-KW"/>
</dbReference>
<keyword evidence="4 9" id="KW-0378">Hydrolase</keyword>
<evidence type="ECO:0000256" key="9">
    <source>
        <dbReference type="RuleBase" id="RU000489"/>
    </source>
</evidence>
<dbReference type="Gene3D" id="2.60.40.10">
    <property type="entry name" value="Immunoglobulins"/>
    <property type="match status" value="2"/>
</dbReference>
<comment type="similarity">
    <text evidence="2">Belongs to the glycosyl hydrolase 18 family. Chitinase class II subfamily.</text>
</comment>
<evidence type="ECO:0000256" key="3">
    <source>
        <dbReference type="ARBA" id="ARBA00012729"/>
    </source>
</evidence>
<dbReference type="SMART" id="SM00060">
    <property type="entry name" value="FN3"/>
    <property type="match status" value="2"/>
</dbReference>
<accession>A0A4S8NXN4</accession>
<keyword evidence="16" id="KW-1185">Reference proteome</keyword>
<evidence type="ECO:0000259" key="14">
    <source>
        <dbReference type="PROSITE" id="PS51910"/>
    </source>
</evidence>
<dbReference type="InterPro" id="IPR013783">
    <property type="entry name" value="Ig-like_fold"/>
</dbReference>
<dbReference type="Pfam" id="PF00553">
    <property type="entry name" value="CBM_2"/>
    <property type="match status" value="1"/>
</dbReference>
<dbReference type="InterPro" id="IPR008965">
    <property type="entry name" value="CBM2/CBM3_carb-bd_dom_sf"/>
</dbReference>
<keyword evidence="7 9" id="KW-0326">Glycosidase</keyword>
<dbReference type="InterPro" id="IPR017853">
    <property type="entry name" value="GH"/>
</dbReference>
<sequence length="760" mass="79510">MTAIRRALPALASLLLFPLLLLAAPASAQTQSLTATFVAADYGSYWQAKYVIANPGSTPVTGWTLEFDLPEGAQLGQVFYGKATQSGRHVTIVNEHYNATVPAGGSLEPYSPWILASSSAEPTGCLINGDKCDGTPADPPSAPANLRSTARTTTSVTLAWDAAAQGDHPVDHYEVLSGGTVAATTSATNVVVSGLTPASANEFTVRAVDVRGGAGAESAPVTVETLDPADDTVAPSAPTGLQVAGVTSGSVTLTWAASSDASGIAGYDVYRDGEYATSTAQTSAVVAGLAPVSTYEFTVVARDSYDNASAHSAPVTAVTDDAVGAGEHAKVGYFVQWGIYGRQYFVKNLDTSGAAAKLTHVNYAFSNIDPVNLTCMNGVTKGTTPDPQDPNQGTGAGDAEADYGRAFSASQSVDGVGDTGWEPLRGNFNELLELKEKHPHLKVLMSIGGWTYSKYFSDVAATEASREKFVASCIDLYIEGNLPAYNGAGGDGVAAGVFDGIDLDWEWPGAEGHPGNNVSAADKENNTLLMAEFRRQLDALSADTGKDYLLTAFTPADPAKVDAGWDITTTDGTPSVFDYMDFANVQGYDFHGSGSDNSWEPNLTGHQANQTTDVDDPYSFHFSNEIAIGTYLDAGVHPRQLTIGIPFYGRGWQGVTAGGVNGEWQSATGAAPGQFAEEAGTRGYANLKAMVPGCTVYHDVQAGATYCFTGNGGQWWSFDDPWAIGLKTDWVAAENLLGVMVWEMSGDDGTLMSAIDTGLS</sequence>
<feature type="region of interest" description="Disordered" evidence="10">
    <location>
        <begin position="379"/>
        <end position="400"/>
    </location>
</feature>
<dbReference type="PANTHER" id="PTHR11177">
    <property type="entry name" value="CHITINASE"/>
    <property type="match status" value="1"/>
</dbReference>
<name>A0A4S8NXN4_9ACTN</name>
<dbReference type="CDD" id="cd00063">
    <property type="entry name" value="FN3"/>
    <property type="match status" value="2"/>
</dbReference>
<comment type="caution">
    <text evidence="15">The sequence shown here is derived from an EMBL/GenBank/DDBJ whole genome shotgun (WGS) entry which is preliminary data.</text>
</comment>